<dbReference type="NCBIfam" id="TIGR02037">
    <property type="entry name" value="degP_htrA_DO"/>
    <property type="match status" value="1"/>
</dbReference>
<dbReference type="AlphaFoldDB" id="A0A518G4E0"/>
<gene>
    <name evidence="13" type="primary">mucD_3</name>
    <name evidence="13" type="ORF">Q31a_17650</name>
</gene>
<keyword evidence="3 13" id="KW-0645">Protease</keyword>
<evidence type="ECO:0000256" key="3">
    <source>
        <dbReference type="ARBA" id="ARBA00022670"/>
    </source>
</evidence>
<dbReference type="OrthoDB" id="248175at2"/>
<dbReference type="GO" id="GO:0006508">
    <property type="term" value="P:proteolysis"/>
    <property type="evidence" value="ECO:0007669"/>
    <property type="project" value="UniProtKB-KW"/>
</dbReference>
<evidence type="ECO:0000256" key="4">
    <source>
        <dbReference type="ARBA" id="ARBA00022729"/>
    </source>
</evidence>
<dbReference type="SUPFAM" id="SSF50494">
    <property type="entry name" value="Trypsin-like serine proteases"/>
    <property type="match status" value="1"/>
</dbReference>
<keyword evidence="14" id="KW-1185">Reference proteome</keyword>
<dbReference type="Proteomes" id="UP000318017">
    <property type="component" value="Chromosome"/>
</dbReference>
<dbReference type="InterPro" id="IPR041489">
    <property type="entry name" value="PDZ_6"/>
</dbReference>
<evidence type="ECO:0000256" key="2">
    <source>
        <dbReference type="ARBA" id="ARBA00010541"/>
    </source>
</evidence>
<feature type="signal peptide" evidence="11">
    <location>
        <begin position="1"/>
        <end position="19"/>
    </location>
</feature>
<feature type="binding site" evidence="10">
    <location>
        <begin position="262"/>
        <end position="264"/>
    </location>
    <ligand>
        <name>substrate</name>
    </ligand>
</feature>
<dbReference type="Pfam" id="PF13180">
    <property type="entry name" value="PDZ_2"/>
    <property type="match status" value="1"/>
</dbReference>
<evidence type="ECO:0000256" key="6">
    <source>
        <dbReference type="ARBA" id="ARBA00022764"/>
    </source>
</evidence>
<dbReference type="SUPFAM" id="SSF50156">
    <property type="entry name" value="PDZ domain-like"/>
    <property type="match status" value="2"/>
</dbReference>
<evidence type="ECO:0000259" key="12">
    <source>
        <dbReference type="PROSITE" id="PS50106"/>
    </source>
</evidence>
<dbReference type="InterPro" id="IPR011782">
    <property type="entry name" value="Pept_S1C_Do"/>
</dbReference>
<organism evidence="13 14">
    <name type="scientific">Aureliella helgolandensis</name>
    <dbReference type="NCBI Taxonomy" id="2527968"/>
    <lineage>
        <taxon>Bacteria</taxon>
        <taxon>Pseudomonadati</taxon>
        <taxon>Planctomycetota</taxon>
        <taxon>Planctomycetia</taxon>
        <taxon>Pirellulales</taxon>
        <taxon>Pirellulaceae</taxon>
        <taxon>Aureliella</taxon>
    </lineage>
</organism>
<evidence type="ECO:0000256" key="7">
    <source>
        <dbReference type="ARBA" id="ARBA00022801"/>
    </source>
</evidence>
<feature type="binding site" evidence="10">
    <location>
        <position position="159"/>
    </location>
    <ligand>
        <name>substrate</name>
    </ligand>
</feature>
<dbReference type="Gene3D" id="2.30.42.10">
    <property type="match status" value="2"/>
</dbReference>
<dbReference type="EMBL" id="CP036298">
    <property type="protein sequence ID" value="QDV23466.1"/>
    <property type="molecule type" value="Genomic_DNA"/>
</dbReference>
<dbReference type="PANTHER" id="PTHR22939:SF129">
    <property type="entry name" value="SERINE PROTEASE HTRA2, MITOCHONDRIAL"/>
    <property type="match status" value="1"/>
</dbReference>
<evidence type="ECO:0000256" key="1">
    <source>
        <dbReference type="ARBA" id="ARBA00004418"/>
    </source>
</evidence>
<keyword evidence="6" id="KW-0574">Periplasm</keyword>
<dbReference type="InterPro" id="IPR001478">
    <property type="entry name" value="PDZ"/>
</dbReference>
<evidence type="ECO:0000256" key="10">
    <source>
        <dbReference type="PIRSR" id="PIRSR611782-2"/>
    </source>
</evidence>
<feature type="active site" description="Charge relay system" evidence="9">
    <location>
        <position position="189"/>
    </location>
</feature>
<feature type="domain" description="PDZ" evidence="12">
    <location>
        <begin position="433"/>
        <end position="509"/>
    </location>
</feature>
<dbReference type="InterPro" id="IPR001940">
    <property type="entry name" value="Peptidase_S1C"/>
</dbReference>
<feature type="active site" description="Charge relay system" evidence="9">
    <location>
        <position position="264"/>
    </location>
</feature>
<keyword evidence="8" id="KW-0720">Serine protease</keyword>
<dbReference type="PROSITE" id="PS50106">
    <property type="entry name" value="PDZ"/>
    <property type="match status" value="2"/>
</dbReference>
<sequence length="519" mass="55245" precursor="true">MFVKGMAAVVLAAAGVGMANFWTAEHGPGQSAYAQAPVLADPSHREAIQGAERLSDAFRAVAKKLRPSVVTITSLVERPTGRARGGIHGLGDMFLAPELRGMLPDELYEELQKRSNPRFPRQGPQLEELESEEEVEKTQAGMGSGVIVSVDGYILTNNHVVEDADELQVDLSDGRSYIAKVVGTDDLSDVAVLKIDATDLVAATMGDSSVIEVGDWVVAIGSPFGLDQTVTAGIISAMNRQTGILGNGYEDFLQTDAAINPGNSGGPLVNLRGEVVGINTAINSRTGSNAGIGFAIPATMASRIMEDLRSSGRVVRGLIAAKLGEVSAKNAAELKLPEGILRGALIAGVLRGGPADRGGLKEGDVVVKVDGRPIASFMQLRNMVAMTRPKTNLKFEFYRDGKLENAQVEVGEWTEEKLSELSGKTTIESLGMTVEPITVEQADRLGADLETGGVLVTEMERSGRGAELGIRPGDIIIEVNGREVTDAEKLVEELENPEDNFRMIIQRGGQLLMMRSSGR</sequence>
<dbReference type="PRINTS" id="PR00834">
    <property type="entry name" value="PROTEASES2C"/>
</dbReference>
<evidence type="ECO:0000256" key="5">
    <source>
        <dbReference type="ARBA" id="ARBA00022737"/>
    </source>
</evidence>
<keyword evidence="7 13" id="KW-0378">Hydrolase</keyword>
<dbReference type="GO" id="GO:0004252">
    <property type="term" value="F:serine-type endopeptidase activity"/>
    <property type="evidence" value="ECO:0007669"/>
    <property type="project" value="InterPro"/>
</dbReference>
<dbReference type="InterPro" id="IPR009003">
    <property type="entry name" value="Peptidase_S1_PA"/>
</dbReference>
<dbReference type="Pfam" id="PF17820">
    <property type="entry name" value="PDZ_6"/>
    <property type="match status" value="1"/>
</dbReference>
<dbReference type="GO" id="GO:0042597">
    <property type="term" value="C:periplasmic space"/>
    <property type="evidence" value="ECO:0007669"/>
    <property type="project" value="UniProtKB-SubCell"/>
</dbReference>
<keyword evidence="4 11" id="KW-0732">Signal</keyword>
<dbReference type="EC" id="3.4.21.107" evidence="13"/>
<feature type="domain" description="PDZ" evidence="12">
    <location>
        <begin position="343"/>
        <end position="401"/>
    </location>
</feature>
<dbReference type="RefSeq" id="WP_145076429.1">
    <property type="nucleotide sequence ID" value="NZ_CP036298.1"/>
</dbReference>
<evidence type="ECO:0000256" key="9">
    <source>
        <dbReference type="PIRSR" id="PIRSR611782-1"/>
    </source>
</evidence>
<comment type="subcellular location">
    <subcellularLocation>
        <location evidence="1">Periplasm</location>
    </subcellularLocation>
</comment>
<evidence type="ECO:0000313" key="14">
    <source>
        <dbReference type="Proteomes" id="UP000318017"/>
    </source>
</evidence>
<proteinExistence type="inferred from homology"/>
<dbReference type="SMART" id="SM00228">
    <property type="entry name" value="PDZ"/>
    <property type="match status" value="2"/>
</dbReference>
<dbReference type="Gene3D" id="2.40.10.120">
    <property type="match status" value="1"/>
</dbReference>
<feature type="binding site" evidence="10">
    <location>
        <position position="189"/>
    </location>
    <ligand>
        <name>substrate</name>
    </ligand>
</feature>
<accession>A0A518G4E0</accession>
<dbReference type="FunFam" id="2.40.10.10:FF:000001">
    <property type="entry name" value="Periplasmic serine protease DegS"/>
    <property type="match status" value="1"/>
</dbReference>
<feature type="chain" id="PRO_5021901293" evidence="11">
    <location>
        <begin position="20"/>
        <end position="519"/>
    </location>
</feature>
<protein>
    <submittedName>
        <fullName evidence="13">Putative periplasmic serine endoprotease DegP-like</fullName>
        <ecNumber evidence="13">3.4.21.107</ecNumber>
    </submittedName>
</protein>
<keyword evidence="5" id="KW-0677">Repeat</keyword>
<reference evidence="13 14" key="1">
    <citation type="submission" date="2019-02" db="EMBL/GenBank/DDBJ databases">
        <title>Deep-cultivation of Planctomycetes and their phenomic and genomic characterization uncovers novel biology.</title>
        <authorList>
            <person name="Wiegand S."/>
            <person name="Jogler M."/>
            <person name="Boedeker C."/>
            <person name="Pinto D."/>
            <person name="Vollmers J."/>
            <person name="Rivas-Marin E."/>
            <person name="Kohn T."/>
            <person name="Peeters S.H."/>
            <person name="Heuer A."/>
            <person name="Rast P."/>
            <person name="Oberbeckmann S."/>
            <person name="Bunk B."/>
            <person name="Jeske O."/>
            <person name="Meyerdierks A."/>
            <person name="Storesund J.E."/>
            <person name="Kallscheuer N."/>
            <person name="Luecker S."/>
            <person name="Lage O.M."/>
            <person name="Pohl T."/>
            <person name="Merkel B.J."/>
            <person name="Hornburger P."/>
            <person name="Mueller R.-W."/>
            <person name="Bruemmer F."/>
            <person name="Labrenz M."/>
            <person name="Spormann A.M."/>
            <person name="Op den Camp H."/>
            <person name="Overmann J."/>
            <person name="Amann R."/>
            <person name="Jetten M.S.M."/>
            <person name="Mascher T."/>
            <person name="Medema M.H."/>
            <person name="Devos D.P."/>
            <person name="Kaster A.-K."/>
            <person name="Ovreas L."/>
            <person name="Rohde M."/>
            <person name="Galperin M.Y."/>
            <person name="Jogler C."/>
        </authorList>
    </citation>
    <scope>NUCLEOTIDE SEQUENCE [LARGE SCALE GENOMIC DNA]</scope>
    <source>
        <strain evidence="13 14">Q31a</strain>
    </source>
</reference>
<evidence type="ECO:0000256" key="11">
    <source>
        <dbReference type="SAM" id="SignalP"/>
    </source>
</evidence>
<evidence type="ECO:0000256" key="8">
    <source>
        <dbReference type="ARBA" id="ARBA00022825"/>
    </source>
</evidence>
<dbReference type="Pfam" id="PF13365">
    <property type="entry name" value="Trypsin_2"/>
    <property type="match status" value="1"/>
</dbReference>
<dbReference type="InterPro" id="IPR036034">
    <property type="entry name" value="PDZ_sf"/>
</dbReference>
<evidence type="ECO:0000313" key="13">
    <source>
        <dbReference type="EMBL" id="QDV23466.1"/>
    </source>
</evidence>
<comment type="similarity">
    <text evidence="2">Belongs to the peptidase S1C family.</text>
</comment>
<dbReference type="PANTHER" id="PTHR22939">
    <property type="entry name" value="SERINE PROTEASE FAMILY S1C HTRA-RELATED"/>
    <property type="match status" value="1"/>
</dbReference>
<dbReference type="KEGG" id="ahel:Q31a_17650"/>
<name>A0A518G4E0_9BACT</name>
<feature type="active site" description="Charge relay system" evidence="9">
    <location>
        <position position="159"/>
    </location>
</feature>